<geneLocation type="plasmid" evidence="1">
    <name>pLM19O1</name>
</geneLocation>
<accession>A0A0D5A107</accession>
<proteinExistence type="predicted"/>
<protein>
    <submittedName>
        <fullName evidence="1">Uncharacterized protein</fullName>
    </submittedName>
</protein>
<dbReference type="RefSeq" id="WP_181377241.1">
    <property type="nucleotide sequence ID" value="NZ_KM659091.1"/>
</dbReference>
<dbReference type="EMBL" id="KM659091">
    <property type="protein sequence ID" value="AJW29883.1"/>
    <property type="molecule type" value="Genomic_DNA"/>
</dbReference>
<keyword evidence="1" id="KW-0614">Plasmid</keyword>
<sequence>MELPEFVQQVDSFDASTPKDKIKIFAWFLHTYKSMTTFDNEAMRNCFKQLHLTSPDVSVYLPRMASSKPADLLKERGRYKLARAVRSELDKKYGIHKSIIQVARLLSDLPESVPDMAERAFLSEALNCYRVEAFRACIVMTWNLAFDHVLRWILADNQRLADFNSAIGKRFPKKSAHQISTIEHFEELKESETIEICQTANLFSKNITEILREKLKKRNMAAHPSQIIIQQSQADDVVTDLVSNVVIVLK</sequence>
<dbReference type="AlphaFoldDB" id="A0A0D5A107"/>
<organism evidence="1">
    <name type="scientific">Ochrobactrum sp. LM19</name>
    <dbReference type="NCBI Taxonomy" id="1449781"/>
    <lineage>
        <taxon>Bacteria</taxon>
        <taxon>Pseudomonadati</taxon>
        <taxon>Pseudomonadota</taxon>
        <taxon>Alphaproteobacteria</taxon>
        <taxon>Hyphomicrobiales</taxon>
        <taxon>Brucellaceae</taxon>
        <taxon>Brucella/Ochrobactrum group</taxon>
        <taxon>Ochrobactrum</taxon>
    </lineage>
</organism>
<name>A0A0D5A107_9HYPH</name>
<gene>
    <name evidence="1" type="ORF">pLM19O1_p13</name>
</gene>
<reference evidence="1" key="1">
    <citation type="submission" date="2014-09" db="EMBL/GenBank/DDBJ databases">
        <title>The mobilome of the heavy metals and metalloids hypertolerant bacteria from the Lubin copper mine (Poland).</title>
        <authorList>
            <person name="Dziewit L."/>
            <person name="Bartosik D."/>
        </authorList>
    </citation>
    <scope>NUCLEOTIDE SEQUENCE</scope>
    <source>
        <plasmid evidence="1">pLM19O1</plasmid>
    </source>
</reference>
<evidence type="ECO:0000313" key="1">
    <source>
        <dbReference type="EMBL" id="AJW29883.1"/>
    </source>
</evidence>